<evidence type="ECO:0000313" key="3">
    <source>
        <dbReference type="EMBL" id="SFK80531.1"/>
    </source>
</evidence>
<evidence type="ECO:0000259" key="1">
    <source>
        <dbReference type="PROSITE" id="PS50404"/>
    </source>
</evidence>
<feature type="domain" description="GST C-terminal" evidence="2">
    <location>
        <begin position="86"/>
        <end position="214"/>
    </location>
</feature>
<protein>
    <submittedName>
        <fullName evidence="3">Glutathione S-transferase</fullName>
    </submittedName>
</protein>
<dbReference type="InterPro" id="IPR004045">
    <property type="entry name" value="Glutathione_S-Trfase_N"/>
</dbReference>
<dbReference type="Pfam" id="PF02798">
    <property type="entry name" value="GST_N"/>
    <property type="match status" value="1"/>
</dbReference>
<dbReference type="InterPro" id="IPR040079">
    <property type="entry name" value="Glutathione_S-Trfase"/>
</dbReference>
<keyword evidence="3" id="KW-0808">Transferase</keyword>
<gene>
    <name evidence="3" type="ORF">SAMN04488498_11351</name>
</gene>
<dbReference type="SFLD" id="SFLDS00019">
    <property type="entry name" value="Glutathione_Transferase_(cytos"/>
    <property type="match status" value="1"/>
</dbReference>
<dbReference type="SFLD" id="SFLDG01150">
    <property type="entry name" value="Main.1:_Beta-like"/>
    <property type="match status" value="1"/>
</dbReference>
<proteinExistence type="predicted"/>
<dbReference type="SUPFAM" id="SSF47616">
    <property type="entry name" value="GST C-terminal domain-like"/>
    <property type="match status" value="1"/>
</dbReference>
<dbReference type="InterPro" id="IPR010987">
    <property type="entry name" value="Glutathione-S-Trfase_C-like"/>
</dbReference>
<dbReference type="Gene3D" id="1.20.1050.10">
    <property type="match status" value="1"/>
</dbReference>
<dbReference type="SUPFAM" id="SSF52833">
    <property type="entry name" value="Thioredoxin-like"/>
    <property type="match status" value="1"/>
</dbReference>
<dbReference type="SFLD" id="SFLDG00358">
    <property type="entry name" value="Main_(cytGST)"/>
    <property type="match status" value="1"/>
</dbReference>
<dbReference type="GO" id="GO:0016740">
    <property type="term" value="F:transferase activity"/>
    <property type="evidence" value="ECO:0007669"/>
    <property type="project" value="UniProtKB-KW"/>
</dbReference>
<evidence type="ECO:0000313" key="4">
    <source>
        <dbReference type="Proteomes" id="UP000323300"/>
    </source>
</evidence>
<dbReference type="AlphaFoldDB" id="A0A1I4CKS1"/>
<dbReference type="EMBL" id="FOSL01000013">
    <property type="protein sequence ID" value="SFK80531.1"/>
    <property type="molecule type" value="Genomic_DNA"/>
</dbReference>
<keyword evidence="4" id="KW-1185">Reference proteome</keyword>
<dbReference type="OrthoDB" id="9799538at2"/>
<organism evidence="3 4">
    <name type="scientific">Neomesorhizobium albiziae</name>
    <dbReference type="NCBI Taxonomy" id="335020"/>
    <lineage>
        <taxon>Bacteria</taxon>
        <taxon>Pseudomonadati</taxon>
        <taxon>Pseudomonadota</taxon>
        <taxon>Alphaproteobacteria</taxon>
        <taxon>Hyphomicrobiales</taxon>
        <taxon>Phyllobacteriaceae</taxon>
        <taxon>Neomesorhizobium</taxon>
    </lineage>
</organism>
<dbReference type="PROSITE" id="PS50404">
    <property type="entry name" value="GST_NTER"/>
    <property type="match status" value="1"/>
</dbReference>
<dbReference type="InterPro" id="IPR036249">
    <property type="entry name" value="Thioredoxin-like_sf"/>
</dbReference>
<name>A0A1I4CKS1_9HYPH</name>
<dbReference type="InterPro" id="IPR036282">
    <property type="entry name" value="Glutathione-S-Trfase_C_sf"/>
</dbReference>
<dbReference type="CDD" id="cd03046">
    <property type="entry name" value="GST_N_GTT1_like"/>
    <property type="match status" value="1"/>
</dbReference>
<sequence length="221" mass="24795">MITLYHCENARSFRALWALEEIGLDYALKMLPFPPRFLARDYLEINPLGTIPYFIDGETRMTESAAICAYLAERYGSAELKVGPDDPAYGTYLNGLFFGEATLTFPQTIVLRYSRLEPEERRLPQAAQDYARWFLARLRAVDAIVTRQDYYCAGRFTMADISVGYALLFANALGLDGDFSDALQAYWKRLSTRPAFLAAILAQEKAGAEQGSGAPALMLRD</sequence>
<feature type="domain" description="GST N-terminal" evidence="1">
    <location>
        <begin position="1"/>
        <end position="79"/>
    </location>
</feature>
<evidence type="ECO:0000259" key="2">
    <source>
        <dbReference type="PROSITE" id="PS50405"/>
    </source>
</evidence>
<accession>A0A1I4CKS1</accession>
<reference evidence="3 4" key="1">
    <citation type="submission" date="2016-10" db="EMBL/GenBank/DDBJ databases">
        <authorList>
            <person name="Varghese N."/>
            <person name="Submissions S."/>
        </authorList>
    </citation>
    <scope>NUCLEOTIDE SEQUENCE [LARGE SCALE GENOMIC DNA]</scope>
    <source>
        <strain evidence="3 4">DSM 21822</strain>
    </source>
</reference>
<dbReference type="RefSeq" id="WP_149761996.1">
    <property type="nucleotide sequence ID" value="NZ_BSPE01000003.1"/>
</dbReference>
<dbReference type="Proteomes" id="UP000323300">
    <property type="component" value="Unassembled WGS sequence"/>
</dbReference>
<dbReference type="PANTHER" id="PTHR44051">
    <property type="entry name" value="GLUTATHIONE S-TRANSFERASE-RELATED"/>
    <property type="match status" value="1"/>
</dbReference>
<dbReference type="PANTHER" id="PTHR44051:SF21">
    <property type="entry name" value="GLUTATHIONE S-TRANSFERASE FAMILY PROTEIN"/>
    <property type="match status" value="1"/>
</dbReference>
<dbReference type="PROSITE" id="PS50405">
    <property type="entry name" value="GST_CTER"/>
    <property type="match status" value="1"/>
</dbReference>
<dbReference type="Gene3D" id="3.40.30.10">
    <property type="entry name" value="Glutaredoxin"/>
    <property type="match status" value="1"/>
</dbReference>